<feature type="domain" description="Glycosyl hydrolase family 13 catalytic" evidence="9">
    <location>
        <begin position="5"/>
        <end position="391"/>
    </location>
</feature>
<keyword evidence="4 10" id="KW-0378">Hydrolase</keyword>
<reference evidence="10 11" key="1">
    <citation type="submission" date="2019-01" db="EMBL/GenBank/DDBJ databases">
        <title>Draft genome sequences of the type strains of six Macrococcus species.</title>
        <authorList>
            <person name="Mazhar S."/>
            <person name="Altermann E."/>
            <person name="Hill C."/>
            <person name="Mcauliffe O."/>
        </authorList>
    </citation>
    <scope>NUCLEOTIDE SEQUENCE [LARGE SCALE GENOMIC DNA]</scope>
    <source>
        <strain evidence="10 11">CCM4809</strain>
    </source>
</reference>
<dbReference type="Proteomes" id="UP000295328">
    <property type="component" value="Unassembled WGS sequence"/>
</dbReference>
<protein>
    <submittedName>
        <fullName evidence="10">Alpha-amylase</fullName>
        <ecNumber evidence="10">3.2.1.1</ecNumber>
    </submittedName>
</protein>
<dbReference type="SMART" id="SM00642">
    <property type="entry name" value="Aamy"/>
    <property type="match status" value="1"/>
</dbReference>
<dbReference type="NCBIfam" id="NF006968">
    <property type="entry name" value="PRK09441.1-1"/>
    <property type="match status" value="1"/>
</dbReference>
<evidence type="ECO:0000256" key="5">
    <source>
        <dbReference type="ARBA" id="ARBA00023277"/>
    </source>
</evidence>
<evidence type="ECO:0000256" key="8">
    <source>
        <dbReference type="PIRSR" id="PIRSR001021-2"/>
    </source>
</evidence>
<dbReference type="Pfam" id="PF00128">
    <property type="entry name" value="Alpha-amylase"/>
    <property type="match status" value="1"/>
</dbReference>
<name>A0A4R6BJ81_9STAP</name>
<keyword evidence="11" id="KW-1185">Reference proteome</keyword>
<keyword evidence="3 8" id="KW-0479">Metal-binding</keyword>
<dbReference type="OrthoDB" id="9805159at2"/>
<evidence type="ECO:0000256" key="6">
    <source>
        <dbReference type="ARBA" id="ARBA00023295"/>
    </source>
</evidence>
<keyword evidence="5" id="KW-0119">Carbohydrate metabolism</keyword>
<evidence type="ECO:0000256" key="4">
    <source>
        <dbReference type="ARBA" id="ARBA00022801"/>
    </source>
</evidence>
<dbReference type="InterPro" id="IPR006047">
    <property type="entry name" value="GH13_cat_dom"/>
</dbReference>
<keyword evidence="8" id="KW-0106">Calcium</keyword>
<evidence type="ECO:0000256" key="3">
    <source>
        <dbReference type="ARBA" id="ARBA00022723"/>
    </source>
</evidence>
<dbReference type="CDD" id="cd11318">
    <property type="entry name" value="AmyAc_bac_fung_AmyA"/>
    <property type="match status" value="1"/>
</dbReference>
<dbReference type="GO" id="GO:0005509">
    <property type="term" value="F:calcium ion binding"/>
    <property type="evidence" value="ECO:0007669"/>
    <property type="project" value="InterPro"/>
</dbReference>
<keyword evidence="6 10" id="KW-0326">Glycosidase</keyword>
<dbReference type="GO" id="GO:0005975">
    <property type="term" value="P:carbohydrate metabolic process"/>
    <property type="evidence" value="ECO:0007669"/>
    <property type="project" value="InterPro"/>
</dbReference>
<feature type="active site" description="Nucleophile" evidence="7">
    <location>
        <position position="233"/>
    </location>
</feature>
<sequence>MIQNHTIMQYFEWHTNGDGNHWTRLKEDAPHLKERGIDAVWIPPVTKADNVANPGYSVYDVYDLGEFDQKGEVRTKYGTKEELKAAIKACHDNDIKVYVDIVMNHKAGADETEVFQVVEVDAENRTKIISEPFDIEGYTKFTFPGRGDKYSQFKWNYTHFNGTDYDHKTGNSGIYKILGENKDWNENVDDEKGNFDYLMFCNIDYKHPDVRNEMIEWGKWLIDELEIDGMRLDAIKHIESYFIRDFVNAMYAHTERPFYFVGEFWLPDLETNESFLTDAEYALDLFDVKLHYNFKEASEQGQGYDLRTLFDYTLVKENPLNAVTFVDNHDSQPGEALESFVKDWFKPIAYAAILLRYDGFPVIFYGDYYGIGGEMPIEGKKAMIDTLLFIRKHKAYGLQIDYFDHEHVIGWVRRGAKEVENSGCAVIINSSTEEAEKTMFVGKERRGQVWLDYNNIREDEVIIDDEGNGVFKVNPGSVSVYCQKDV</sequence>
<comment type="caution">
    <text evidence="10">The sequence shown here is derived from an EMBL/GenBank/DDBJ whole genome shotgun (WGS) entry which is preliminary data.</text>
</comment>
<dbReference type="SUPFAM" id="SSF51445">
    <property type="entry name" value="(Trans)glycosidases"/>
    <property type="match status" value="1"/>
</dbReference>
<evidence type="ECO:0000313" key="10">
    <source>
        <dbReference type="EMBL" id="TDM01670.1"/>
    </source>
</evidence>
<dbReference type="AlphaFoldDB" id="A0A4R6BJ81"/>
<feature type="binding site" evidence="8">
    <location>
        <position position="196"/>
    </location>
    <ligand>
        <name>Ca(2+)</name>
        <dbReference type="ChEBI" id="CHEBI:29108"/>
        <label>1</label>
    </ligand>
</feature>
<dbReference type="InterPro" id="IPR017853">
    <property type="entry name" value="GH"/>
</dbReference>
<comment type="similarity">
    <text evidence="2">Belongs to the glycosyl hydrolase 13 family.</text>
</comment>
<feature type="binding site" evidence="8">
    <location>
        <position position="104"/>
    </location>
    <ligand>
        <name>Ca(2+)</name>
        <dbReference type="ChEBI" id="CHEBI:29108"/>
        <label>1</label>
    </ligand>
</feature>
<dbReference type="EMBL" id="SCWE01000002">
    <property type="protein sequence ID" value="TDM01670.1"/>
    <property type="molecule type" value="Genomic_DNA"/>
</dbReference>
<proteinExistence type="inferred from homology"/>
<dbReference type="PANTHER" id="PTHR43447">
    <property type="entry name" value="ALPHA-AMYLASE"/>
    <property type="match status" value="1"/>
</dbReference>
<gene>
    <name evidence="10" type="ORF">ERX37_05525</name>
</gene>
<comment type="cofactor">
    <cofactor evidence="1">
        <name>Ca(2+)</name>
        <dbReference type="ChEBI" id="CHEBI:29108"/>
    </cofactor>
</comment>
<dbReference type="InterPro" id="IPR013780">
    <property type="entry name" value="Glyco_hydro_b"/>
</dbReference>
<feature type="binding site" evidence="8">
    <location>
        <position position="237"/>
    </location>
    <ligand>
        <name>Ca(2+)</name>
        <dbReference type="ChEBI" id="CHEBI:29108"/>
        <label>1</label>
    </ligand>
</feature>
<accession>A0A4R6BJ81</accession>
<dbReference type="SUPFAM" id="SSF51011">
    <property type="entry name" value="Glycosyl hydrolase domain"/>
    <property type="match status" value="1"/>
</dbReference>
<evidence type="ECO:0000256" key="2">
    <source>
        <dbReference type="ARBA" id="ARBA00008061"/>
    </source>
</evidence>
<organism evidence="10 11">
    <name type="scientific">Macrococcus hajekii</name>
    <dbReference type="NCBI Taxonomy" id="198482"/>
    <lineage>
        <taxon>Bacteria</taxon>
        <taxon>Bacillati</taxon>
        <taxon>Bacillota</taxon>
        <taxon>Bacilli</taxon>
        <taxon>Bacillales</taxon>
        <taxon>Staphylococcaceae</taxon>
        <taxon>Macrococcus</taxon>
    </lineage>
</organism>
<dbReference type="NCBIfam" id="NF006969">
    <property type="entry name" value="PRK09441.1-2"/>
    <property type="match status" value="1"/>
</dbReference>
<feature type="active site" description="Proton donor" evidence="7">
    <location>
        <position position="263"/>
    </location>
</feature>
<dbReference type="GO" id="GO:0004556">
    <property type="term" value="F:alpha-amylase activity"/>
    <property type="evidence" value="ECO:0007669"/>
    <property type="project" value="UniProtKB-EC"/>
</dbReference>
<dbReference type="PIRSF" id="PIRSF001021">
    <property type="entry name" value="Alph-amls_thrmst"/>
    <property type="match status" value="1"/>
</dbReference>
<evidence type="ECO:0000259" key="9">
    <source>
        <dbReference type="SMART" id="SM00642"/>
    </source>
</evidence>
<evidence type="ECO:0000256" key="7">
    <source>
        <dbReference type="PIRSR" id="PIRSR001021-1"/>
    </source>
</evidence>
<evidence type="ECO:0000256" key="1">
    <source>
        <dbReference type="ARBA" id="ARBA00001913"/>
    </source>
</evidence>
<dbReference type="RefSeq" id="WP_133429686.1">
    <property type="nucleotide sequence ID" value="NZ_BMCC01000009.1"/>
</dbReference>
<dbReference type="Gene3D" id="2.60.40.1180">
    <property type="entry name" value="Golgi alpha-mannosidase II"/>
    <property type="match status" value="1"/>
</dbReference>
<feature type="binding site" evidence="8">
    <location>
        <position position="204"/>
    </location>
    <ligand>
        <name>Ca(2+)</name>
        <dbReference type="ChEBI" id="CHEBI:29108"/>
        <label>2</label>
    </ligand>
</feature>
<dbReference type="Gene3D" id="3.20.20.80">
    <property type="entry name" value="Glycosidases"/>
    <property type="match status" value="1"/>
</dbReference>
<dbReference type="Gene3D" id="2.40.30.140">
    <property type="match status" value="1"/>
</dbReference>
<dbReference type="InterPro" id="IPR013776">
    <property type="entry name" value="A-amylase_thermo"/>
</dbReference>
<evidence type="ECO:0000313" key="11">
    <source>
        <dbReference type="Proteomes" id="UP000295328"/>
    </source>
</evidence>
<dbReference type="EC" id="3.2.1.1" evidence="10"/>